<feature type="region of interest" description="Disordered" evidence="1">
    <location>
        <begin position="1"/>
        <end position="58"/>
    </location>
</feature>
<gene>
    <name evidence="2" type="ORF">PsYK624_135680</name>
</gene>
<accession>A0A9P3GL70</accession>
<reference evidence="2 3" key="1">
    <citation type="submission" date="2021-08" db="EMBL/GenBank/DDBJ databases">
        <title>Draft Genome Sequence of Phanerochaete sordida strain YK-624.</title>
        <authorList>
            <person name="Mori T."/>
            <person name="Dohra H."/>
            <person name="Suzuki T."/>
            <person name="Kawagishi H."/>
            <person name="Hirai H."/>
        </authorList>
    </citation>
    <scope>NUCLEOTIDE SEQUENCE [LARGE SCALE GENOMIC DNA]</scope>
    <source>
        <strain evidence="2 3">YK-624</strain>
    </source>
</reference>
<protein>
    <submittedName>
        <fullName evidence="2">Uncharacterized protein</fullName>
    </submittedName>
</protein>
<keyword evidence="3" id="KW-1185">Reference proteome</keyword>
<evidence type="ECO:0000256" key="1">
    <source>
        <dbReference type="SAM" id="MobiDB-lite"/>
    </source>
</evidence>
<feature type="region of interest" description="Disordered" evidence="1">
    <location>
        <begin position="84"/>
        <end position="157"/>
    </location>
</feature>
<comment type="caution">
    <text evidence="2">The sequence shown here is derived from an EMBL/GenBank/DDBJ whole genome shotgun (WGS) entry which is preliminary data.</text>
</comment>
<dbReference type="EMBL" id="BPQB01000070">
    <property type="protein sequence ID" value="GJE97352.1"/>
    <property type="molecule type" value="Genomic_DNA"/>
</dbReference>
<organism evidence="2 3">
    <name type="scientific">Phanerochaete sordida</name>
    <dbReference type="NCBI Taxonomy" id="48140"/>
    <lineage>
        <taxon>Eukaryota</taxon>
        <taxon>Fungi</taxon>
        <taxon>Dikarya</taxon>
        <taxon>Basidiomycota</taxon>
        <taxon>Agaricomycotina</taxon>
        <taxon>Agaricomycetes</taxon>
        <taxon>Polyporales</taxon>
        <taxon>Phanerochaetaceae</taxon>
        <taxon>Phanerochaete</taxon>
    </lineage>
</organism>
<dbReference type="Proteomes" id="UP000703269">
    <property type="component" value="Unassembled WGS sequence"/>
</dbReference>
<evidence type="ECO:0000313" key="3">
    <source>
        <dbReference type="Proteomes" id="UP000703269"/>
    </source>
</evidence>
<dbReference type="AlphaFoldDB" id="A0A9P3GL70"/>
<sequence length="157" mass="17178">MLAQRPHRVSALEQDFAAPRPPVVETSRRRRRASEGRRAPSARSIHVSTLRGPGRRMAMRRRLSAGGGGGLDMRRCTLPHYRSARGWPREREIRGRRCWPSPATNRRPAHASSRMRSSPCVGDTPATPPRRSDGGIAKNSVGAPGHGVANPRVASAL</sequence>
<feature type="compositionally biased region" description="Low complexity" evidence="1">
    <location>
        <begin position="39"/>
        <end position="52"/>
    </location>
</feature>
<evidence type="ECO:0000313" key="2">
    <source>
        <dbReference type="EMBL" id="GJE97352.1"/>
    </source>
</evidence>
<proteinExistence type="predicted"/>
<name>A0A9P3GL70_9APHY</name>